<dbReference type="RefSeq" id="WP_368393078.1">
    <property type="nucleotide sequence ID" value="NZ_JBFRYC010000019.1"/>
</dbReference>
<reference evidence="2 3" key="1">
    <citation type="journal article" date="2011" name="Int. J. Syst. Evol. Microbiol.">
        <title>Zhongshania antarctica gen. nov., sp. nov. and Zhongshania guokunii sp. nov., gammaproteobacteria respectively isolated from coastal attached (fast) ice and surface seawater of the Antarctic.</title>
        <authorList>
            <person name="Li H.J."/>
            <person name="Zhang X.Y."/>
            <person name="Chen C.X."/>
            <person name="Zhang Y.J."/>
            <person name="Gao Z.M."/>
            <person name="Yu Y."/>
            <person name="Chen X.L."/>
            <person name="Chen B."/>
            <person name="Zhang Y.Z."/>
        </authorList>
    </citation>
    <scope>NUCLEOTIDE SEQUENCE [LARGE SCALE GENOMIC DNA]</scope>
    <source>
        <strain evidence="2 3">15-R06ZXC-3</strain>
    </source>
</reference>
<protein>
    <submittedName>
        <fullName evidence="2">DUF4405 domain-containing protein</fullName>
    </submittedName>
</protein>
<keyword evidence="1" id="KW-0472">Membrane</keyword>
<feature type="transmembrane region" description="Helical" evidence="1">
    <location>
        <begin position="69"/>
        <end position="87"/>
    </location>
</feature>
<comment type="caution">
    <text evidence="2">The sequence shown here is derived from an EMBL/GenBank/DDBJ whole genome shotgun (WGS) entry which is preliminary data.</text>
</comment>
<evidence type="ECO:0000313" key="2">
    <source>
        <dbReference type="EMBL" id="MEX1663567.1"/>
    </source>
</evidence>
<keyword evidence="1" id="KW-0812">Transmembrane</keyword>
<feature type="transmembrane region" description="Helical" evidence="1">
    <location>
        <begin position="12"/>
        <end position="33"/>
    </location>
</feature>
<dbReference type="EMBL" id="JBFRYC010000019">
    <property type="protein sequence ID" value="MEX1663567.1"/>
    <property type="molecule type" value="Genomic_DNA"/>
</dbReference>
<keyword evidence="1" id="KW-1133">Transmembrane helix</keyword>
<evidence type="ECO:0000256" key="1">
    <source>
        <dbReference type="SAM" id="Phobius"/>
    </source>
</evidence>
<accession>A0ABV3TQU8</accession>
<gene>
    <name evidence="2" type="ORF">AB4874_18410</name>
</gene>
<keyword evidence="3" id="KW-1185">Reference proteome</keyword>
<name>A0ABV3TQU8_9RHOB</name>
<proteinExistence type="predicted"/>
<sequence>MPSLLNRYATPLNTGLFLVSLISGIALFFHWGSNWFHSMHVWLSMVLIVPFVLHIWRNWRPMTCYLKRAPMAIAMAVSLVAALAFVVPQIGASSSRGARGGPPQFALAQKLLDAPLEAAAPILGLSAQALGTKLTQAGYTVRDTSARLSDIATTSGKSSAALANLLSAP</sequence>
<dbReference type="Proteomes" id="UP001557465">
    <property type="component" value="Unassembled WGS sequence"/>
</dbReference>
<feature type="transmembrane region" description="Helical" evidence="1">
    <location>
        <begin position="39"/>
        <end position="57"/>
    </location>
</feature>
<organism evidence="2 3">
    <name type="scientific">Thioclava arctica</name>
    <dbReference type="NCBI Taxonomy" id="3238301"/>
    <lineage>
        <taxon>Bacteria</taxon>
        <taxon>Pseudomonadati</taxon>
        <taxon>Pseudomonadota</taxon>
        <taxon>Alphaproteobacteria</taxon>
        <taxon>Rhodobacterales</taxon>
        <taxon>Paracoccaceae</taxon>
        <taxon>Thioclava</taxon>
    </lineage>
</organism>
<evidence type="ECO:0000313" key="3">
    <source>
        <dbReference type="Proteomes" id="UP001557465"/>
    </source>
</evidence>